<protein>
    <submittedName>
        <fullName evidence="2">Transposase</fullName>
    </submittedName>
</protein>
<dbReference type="GO" id="GO:0003677">
    <property type="term" value="F:DNA binding"/>
    <property type="evidence" value="ECO:0007669"/>
    <property type="project" value="InterPro"/>
</dbReference>
<dbReference type="AlphaFoldDB" id="A0A8J6N4J7"/>
<dbReference type="InterPro" id="IPR007069">
    <property type="entry name" value="Transposase_32"/>
</dbReference>
<dbReference type="Pfam" id="PF04986">
    <property type="entry name" value="Y2_Tnp"/>
    <property type="match status" value="1"/>
</dbReference>
<gene>
    <name evidence="2" type="ORF">H8E19_16040</name>
</gene>
<organism evidence="2 3">
    <name type="scientific">Candidatus Desulfacyla euxinica</name>
    <dbReference type="NCBI Taxonomy" id="2841693"/>
    <lineage>
        <taxon>Bacteria</taxon>
        <taxon>Deltaproteobacteria</taxon>
        <taxon>Candidatus Desulfacyla</taxon>
    </lineage>
</organism>
<evidence type="ECO:0000313" key="2">
    <source>
        <dbReference type="EMBL" id="MBC8178915.1"/>
    </source>
</evidence>
<reference evidence="2 3" key="1">
    <citation type="submission" date="2020-08" db="EMBL/GenBank/DDBJ databases">
        <title>Bridging the membrane lipid divide: bacteria of the FCB group superphylum have the potential to synthesize archaeal ether lipids.</title>
        <authorList>
            <person name="Villanueva L."/>
            <person name="Von Meijenfeldt F.A.B."/>
            <person name="Westbye A.B."/>
            <person name="Yadav S."/>
            <person name="Hopmans E.C."/>
            <person name="Dutilh B.E."/>
            <person name="Sinninghe Damste J.S."/>
        </authorList>
    </citation>
    <scope>NUCLEOTIDE SEQUENCE [LARGE SCALE GENOMIC DNA]</scope>
    <source>
        <strain evidence="2">NIOZ-UU27</strain>
    </source>
</reference>
<dbReference type="GO" id="GO:0006313">
    <property type="term" value="P:DNA transposition"/>
    <property type="evidence" value="ECO:0007669"/>
    <property type="project" value="InterPro"/>
</dbReference>
<sequence>MAIHSFGDFLGWHPHLHVLCTDGCFCGNGMFRVAPLFELKHLEEIFRHKVFKMLLSKGKITEDMVDMLMKWRHSGFNVFCGSRIQPGSEEAMENLARYIIRASFSQ</sequence>
<evidence type="ECO:0000259" key="1">
    <source>
        <dbReference type="Pfam" id="PF04986"/>
    </source>
</evidence>
<feature type="non-terminal residue" evidence="2">
    <location>
        <position position="106"/>
    </location>
</feature>
<dbReference type="GO" id="GO:0004803">
    <property type="term" value="F:transposase activity"/>
    <property type="evidence" value="ECO:0007669"/>
    <property type="project" value="InterPro"/>
</dbReference>
<feature type="domain" description="Transposase IS801/IS1294" evidence="1">
    <location>
        <begin position="1"/>
        <end position="105"/>
    </location>
</feature>
<proteinExistence type="predicted"/>
<dbReference type="Proteomes" id="UP000650524">
    <property type="component" value="Unassembled WGS sequence"/>
</dbReference>
<name>A0A8J6N4J7_9DELT</name>
<dbReference type="EMBL" id="JACNJD010000328">
    <property type="protein sequence ID" value="MBC8178915.1"/>
    <property type="molecule type" value="Genomic_DNA"/>
</dbReference>
<evidence type="ECO:0000313" key="3">
    <source>
        <dbReference type="Proteomes" id="UP000650524"/>
    </source>
</evidence>
<accession>A0A8J6N4J7</accession>
<comment type="caution">
    <text evidence="2">The sequence shown here is derived from an EMBL/GenBank/DDBJ whole genome shotgun (WGS) entry which is preliminary data.</text>
</comment>